<proteinExistence type="predicted"/>
<evidence type="ECO:0000313" key="1">
    <source>
        <dbReference type="EMBL" id="KAI3818896.1"/>
    </source>
</evidence>
<keyword evidence="2" id="KW-1185">Reference proteome</keyword>
<sequence>MEAGVVNMGIGSGSSKSLERFDQRKIGVVHKETPDIGNGSKVAIVVSTRPNSYLDIFMGCGCGDDPKSTQVGDVGYEVWIKVFASWDPTIQQPMEGDSKESGPNEDDHRYSLVGSFQSDVELDINVRSYPINQEESDDPFSSYNFIEELNN</sequence>
<evidence type="ECO:0000313" key="2">
    <source>
        <dbReference type="Proteomes" id="UP001056120"/>
    </source>
</evidence>
<organism evidence="1 2">
    <name type="scientific">Smallanthus sonchifolius</name>
    <dbReference type="NCBI Taxonomy" id="185202"/>
    <lineage>
        <taxon>Eukaryota</taxon>
        <taxon>Viridiplantae</taxon>
        <taxon>Streptophyta</taxon>
        <taxon>Embryophyta</taxon>
        <taxon>Tracheophyta</taxon>
        <taxon>Spermatophyta</taxon>
        <taxon>Magnoliopsida</taxon>
        <taxon>eudicotyledons</taxon>
        <taxon>Gunneridae</taxon>
        <taxon>Pentapetalae</taxon>
        <taxon>asterids</taxon>
        <taxon>campanulids</taxon>
        <taxon>Asterales</taxon>
        <taxon>Asteraceae</taxon>
        <taxon>Asteroideae</taxon>
        <taxon>Heliantheae alliance</taxon>
        <taxon>Millerieae</taxon>
        <taxon>Smallanthus</taxon>
    </lineage>
</organism>
<accession>A0ACB9JGU1</accession>
<gene>
    <name evidence="1" type="ORF">L1987_12717</name>
</gene>
<dbReference type="Proteomes" id="UP001056120">
    <property type="component" value="Linkage Group LG04"/>
</dbReference>
<reference evidence="2" key="1">
    <citation type="journal article" date="2022" name="Mol. Ecol. Resour.">
        <title>The genomes of chicory, endive, great burdock and yacon provide insights into Asteraceae palaeo-polyploidization history and plant inulin production.</title>
        <authorList>
            <person name="Fan W."/>
            <person name="Wang S."/>
            <person name="Wang H."/>
            <person name="Wang A."/>
            <person name="Jiang F."/>
            <person name="Liu H."/>
            <person name="Zhao H."/>
            <person name="Xu D."/>
            <person name="Zhang Y."/>
        </authorList>
    </citation>
    <scope>NUCLEOTIDE SEQUENCE [LARGE SCALE GENOMIC DNA]</scope>
    <source>
        <strain evidence="2">cv. Yunnan</strain>
    </source>
</reference>
<protein>
    <submittedName>
        <fullName evidence="1">Uncharacterized protein</fullName>
    </submittedName>
</protein>
<name>A0ACB9JGU1_9ASTR</name>
<reference evidence="1 2" key="2">
    <citation type="journal article" date="2022" name="Mol. Ecol. Resour.">
        <title>The genomes of chicory, endive, great burdock and yacon provide insights into Asteraceae paleo-polyploidization history and plant inulin production.</title>
        <authorList>
            <person name="Fan W."/>
            <person name="Wang S."/>
            <person name="Wang H."/>
            <person name="Wang A."/>
            <person name="Jiang F."/>
            <person name="Liu H."/>
            <person name="Zhao H."/>
            <person name="Xu D."/>
            <person name="Zhang Y."/>
        </authorList>
    </citation>
    <scope>NUCLEOTIDE SEQUENCE [LARGE SCALE GENOMIC DNA]</scope>
    <source>
        <strain evidence="2">cv. Yunnan</strain>
        <tissue evidence="1">Leaves</tissue>
    </source>
</reference>
<dbReference type="EMBL" id="CM042021">
    <property type="protein sequence ID" value="KAI3818896.1"/>
    <property type="molecule type" value="Genomic_DNA"/>
</dbReference>
<comment type="caution">
    <text evidence="1">The sequence shown here is derived from an EMBL/GenBank/DDBJ whole genome shotgun (WGS) entry which is preliminary data.</text>
</comment>